<dbReference type="Proteomes" id="UP000830729">
    <property type="component" value="Chromosome"/>
</dbReference>
<reference evidence="2 3" key="1">
    <citation type="submission" date="2022-04" db="EMBL/GenBank/DDBJ databases">
        <title>Diverse halophilic archaea isolated from saline environments.</title>
        <authorList>
            <person name="Cui H.-L."/>
        </authorList>
    </citation>
    <scope>NUCLEOTIDE SEQUENCE [LARGE SCALE GENOMIC DNA]</scope>
    <source>
        <strain evidence="2 3">XZYJT49</strain>
    </source>
</reference>
<evidence type="ECO:0000313" key="3">
    <source>
        <dbReference type="Proteomes" id="UP000830729"/>
    </source>
</evidence>
<proteinExistence type="predicted"/>
<dbReference type="EMBL" id="CP096659">
    <property type="protein sequence ID" value="UPV73185.1"/>
    <property type="molecule type" value="Genomic_DNA"/>
</dbReference>
<gene>
    <name evidence="2" type="ORF">M0R89_11565</name>
</gene>
<protein>
    <submittedName>
        <fullName evidence="2">Uncharacterized protein</fullName>
    </submittedName>
</protein>
<sequence>MRHTDDESATDRSETSPSDDVPPVAGALEELEEKVLATDGGQPTDDRDLAENAHYIDDRVSGVEAARDLAESLREERTEIVSWSYERVGPTEAQRIPEEVDFADAEQLARDVAEQTIDATWYAEEETVPAGKTPALGTVYDDETRYVVAIAGADRELVIYPGSFTETRDATPVPDRAGATDDDDQLTLAEPPTYGDD</sequence>
<feature type="region of interest" description="Disordered" evidence="1">
    <location>
        <begin position="163"/>
        <end position="197"/>
    </location>
</feature>
<accession>A0A8U0HQ54</accession>
<organism evidence="2 3">
    <name type="scientific">Halorussus limi</name>
    <dbReference type="NCBI Taxonomy" id="2938695"/>
    <lineage>
        <taxon>Archaea</taxon>
        <taxon>Methanobacteriati</taxon>
        <taxon>Methanobacteriota</taxon>
        <taxon>Stenosarchaea group</taxon>
        <taxon>Halobacteria</taxon>
        <taxon>Halobacteriales</taxon>
        <taxon>Haladaptataceae</taxon>
        <taxon>Halorussus</taxon>
    </lineage>
</organism>
<dbReference type="AlphaFoldDB" id="A0A8U0HQ54"/>
<dbReference type="GeneID" id="72185846"/>
<feature type="region of interest" description="Disordered" evidence="1">
    <location>
        <begin position="1"/>
        <end position="26"/>
    </location>
</feature>
<name>A0A8U0HQ54_9EURY</name>
<dbReference type="RefSeq" id="WP_248649241.1">
    <property type="nucleotide sequence ID" value="NZ_CP096659.1"/>
</dbReference>
<evidence type="ECO:0000256" key="1">
    <source>
        <dbReference type="SAM" id="MobiDB-lite"/>
    </source>
</evidence>
<feature type="compositionally biased region" description="Basic and acidic residues" evidence="1">
    <location>
        <begin position="1"/>
        <end position="14"/>
    </location>
</feature>
<dbReference type="KEGG" id="halx:M0R89_11565"/>
<keyword evidence="3" id="KW-1185">Reference proteome</keyword>
<evidence type="ECO:0000313" key="2">
    <source>
        <dbReference type="EMBL" id="UPV73185.1"/>
    </source>
</evidence>